<evidence type="ECO:0008006" key="3">
    <source>
        <dbReference type="Google" id="ProtNLM"/>
    </source>
</evidence>
<dbReference type="EMBL" id="BMVF01000016">
    <property type="protein sequence ID" value="GHD94185.1"/>
    <property type="molecule type" value="Genomic_DNA"/>
</dbReference>
<reference evidence="1" key="1">
    <citation type="journal article" date="2014" name="Int. J. Syst. Evol. Microbiol.">
        <title>Complete genome sequence of Corynebacterium casei LMG S-19264T (=DSM 44701T), isolated from a smear-ripened cheese.</title>
        <authorList>
            <consortium name="US DOE Joint Genome Institute (JGI-PGF)"/>
            <person name="Walter F."/>
            <person name="Albersmeier A."/>
            <person name="Kalinowski J."/>
            <person name="Ruckert C."/>
        </authorList>
    </citation>
    <scope>NUCLEOTIDE SEQUENCE</scope>
    <source>
        <strain evidence="1">JCM 4654</strain>
    </source>
</reference>
<accession>A0A918Y833</accession>
<protein>
    <recommendedName>
        <fullName evidence="3">AG2 protein</fullName>
    </recommendedName>
</protein>
<dbReference type="InterPro" id="IPR036689">
    <property type="entry name" value="ESAT-6-like_sf"/>
</dbReference>
<dbReference type="SUPFAM" id="SSF140453">
    <property type="entry name" value="EsxAB dimer-like"/>
    <property type="match status" value="1"/>
</dbReference>
<dbReference type="AlphaFoldDB" id="A0A918Y833"/>
<evidence type="ECO:0000313" key="1">
    <source>
        <dbReference type="EMBL" id="GHD94185.1"/>
    </source>
</evidence>
<keyword evidence="2" id="KW-1185">Reference proteome</keyword>
<evidence type="ECO:0000313" key="2">
    <source>
        <dbReference type="Proteomes" id="UP000608955"/>
    </source>
</evidence>
<organism evidence="1 2">
    <name type="scientific">Streptomyces naganishii JCM 4654</name>
    <dbReference type="NCBI Taxonomy" id="1306179"/>
    <lineage>
        <taxon>Bacteria</taxon>
        <taxon>Bacillati</taxon>
        <taxon>Actinomycetota</taxon>
        <taxon>Actinomycetes</taxon>
        <taxon>Kitasatosporales</taxon>
        <taxon>Streptomycetaceae</taxon>
        <taxon>Streptomyces</taxon>
    </lineage>
</organism>
<proteinExistence type="predicted"/>
<sequence length="674" mass="73755">MPTYHEIMSTNFSALTTAADRWDAMAAEFENQGKAYGREVHGIAMGRTWTGLSAEAASARFTVTLKEFQYARTEARAVASLLRDAHTQFTALRARLRTVCAEAVAAGLRVSERGLVTADGPHHPESAVRSWQDRIDKVVREMTDADTGVHIALAAVTVDSDVPAGGRGFNGGALGDIERYEAQAARNTLTKLSRGGHLSGAELAELERTFRDNSGDEAFSRTVLDDLGPAGTIRLTNELNDLSHVRPGHDAQRYATLETGLADTLATATRNTNSQWYRHWRTGMRHAGVAHYATDAQGARLDKAVGYQSLATLMRKGHGYGRGVLEDLTDDMIAAERRNPGIWRLKGAYAGHHEGWFANDPVDGMLGIMSRDPATAAHYLSNESHMKYLMKDRDWKVTLYDHGGDKPSGYTPSLDTDNRAGLGAALQSAATGIDPSDKHGHYVPHTKQNEAVLNSAIACLSDQGDDFPPALRRPMAGILVNHGATVHASMSEIDISKSPLKQDELFEVTKQISKDKDAYATLNGGLNQALVSAIHQDPSRSTEPLIRAGRTVGFLEEARIQSQGDPQQATFETKPLIDKAISYIPVVSGDVQEGFDYVTGKWMEDEQRRLDEGQADENIQSYSKRNGQLMALSDEWTRVDRGRRDSEFEAQAQINRSAVDGMTHARGMSGERLK</sequence>
<dbReference type="Proteomes" id="UP000608955">
    <property type="component" value="Unassembled WGS sequence"/>
</dbReference>
<reference evidence="1" key="2">
    <citation type="submission" date="2020-09" db="EMBL/GenBank/DDBJ databases">
        <authorList>
            <person name="Sun Q."/>
            <person name="Ohkuma M."/>
        </authorList>
    </citation>
    <scope>NUCLEOTIDE SEQUENCE</scope>
    <source>
        <strain evidence="1">JCM 4654</strain>
    </source>
</reference>
<gene>
    <name evidence="1" type="ORF">GCM10010508_53890</name>
</gene>
<comment type="caution">
    <text evidence="1">The sequence shown here is derived from an EMBL/GenBank/DDBJ whole genome shotgun (WGS) entry which is preliminary data.</text>
</comment>
<name>A0A918Y833_9ACTN</name>